<name>I7BK07_MYCHA</name>
<evidence type="ECO:0000313" key="1">
    <source>
        <dbReference type="EMBL" id="AFO52203.1"/>
    </source>
</evidence>
<dbReference type="PATRIC" id="fig|1212765.3.peg.705"/>
<evidence type="ECO:0000313" key="2">
    <source>
        <dbReference type="Proteomes" id="UP000006502"/>
    </source>
</evidence>
<reference evidence="1 2" key="1">
    <citation type="journal article" date="2012" name="J. Bacteriol.">
        <title>Genome Sequence of "Candidatus Mycoplasma haemolamae" Strain Purdue, a Red Blood Cell Pathogen of Alpacas (Vicugna pacos) and Llamas (Lama glama).</title>
        <authorList>
            <person name="Guimaraes A.M."/>
            <person name="Toth B."/>
            <person name="Santos A.P."/>
            <person name="do Nascimento N.C."/>
            <person name="Kritchevsky J.E."/>
            <person name="Messick J.B."/>
        </authorList>
    </citation>
    <scope>NUCLEOTIDE SEQUENCE [LARGE SCALE GENOMIC DNA]</scope>
    <source>
        <strain evidence="1 2">Purdue</strain>
    </source>
</reference>
<dbReference type="KEGG" id="mhl:MHLP_03115"/>
<dbReference type="AlphaFoldDB" id="I7BK07"/>
<accession>I7BK07</accession>
<dbReference type="EMBL" id="CP003731">
    <property type="protein sequence ID" value="AFO52203.1"/>
    <property type="molecule type" value="Genomic_DNA"/>
</dbReference>
<reference evidence="2" key="2">
    <citation type="submission" date="2012-07" db="EMBL/GenBank/DDBJ databases">
        <title>Complete genome sequence of 'Candidatus Mycoplasma haemolamae'.</title>
        <authorList>
            <person name="Guimaraes A.M.S."/>
            <person name="Toth B."/>
            <person name="Santos A.P."/>
            <person name="Nascimento N.C."/>
            <person name="Sojka J.E."/>
            <person name="Messick J.B."/>
        </authorList>
    </citation>
    <scope>NUCLEOTIDE SEQUENCE [LARGE SCALE GENOMIC DNA]</scope>
    <source>
        <strain evidence="2">Purdue</strain>
    </source>
</reference>
<protein>
    <submittedName>
        <fullName evidence="1">Uncharacterized protein</fullName>
    </submittedName>
</protein>
<sequence length="112" mass="12662">MLGSGKIAAILAVLGSSLGTGTFFLSKGSDVPTHKPEWRDPRVPFRSVNTEKKYLEEKEPDYFGYERAKRVRRVKRVGKKPSNENVGRRIRYEAIYVRKGKQGKAKPKAAKP</sequence>
<organism evidence="1 2">
    <name type="scientific">Mycoplasma haematolamae (strain Purdue)</name>
    <dbReference type="NCBI Taxonomy" id="1212765"/>
    <lineage>
        <taxon>Bacteria</taxon>
        <taxon>Bacillati</taxon>
        <taxon>Mycoplasmatota</taxon>
        <taxon>Mollicutes</taxon>
        <taxon>Mycoplasmataceae</taxon>
        <taxon>Mycoplasma</taxon>
    </lineage>
</organism>
<dbReference type="HOGENOM" id="CLU_2143083_0_0_14"/>
<gene>
    <name evidence="1" type="ordered locus">MHLP_03115</name>
</gene>
<dbReference type="STRING" id="1212765.MHLP_03115"/>
<proteinExistence type="predicted"/>
<dbReference type="Proteomes" id="UP000006502">
    <property type="component" value="Chromosome"/>
</dbReference>
<keyword evidence="2" id="KW-1185">Reference proteome</keyword>